<evidence type="ECO:0000256" key="5">
    <source>
        <dbReference type="ARBA" id="ARBA00022679"/>
    </source>
</evidence>
<evidence type="ECO:0000256" key="6">
    <source>
        <dbReference type="ARBA" id="ARBA00022692"/>
    </source>
</evidence>
<keyword evidence="7 14" id="KW-1133">Transmembrane helix</keyword>
<dbReference type="InterPro" id="IPR004570">
    <property type="entry name" value="Phosphatidylglycerol_P_synth"/>
</dbReference>
<dbReference type="UniPathway" id="UPA00085"/>
<evidence type="ECO:0000256" key="11">
    <source>
        <dbReference type="ARBA" id="ARBA00023264"/>
    </source>
</evidence>
<keyword evidence="11" id="KW-1208">Phospholipid metabolism</keyword>
<evidence type="ECO:0000256" key="7">
    <source>
        <dbReference type="ARBA" id="ARBA00022989"/>
    </source>
</evidence>
<feature type="transmembrane region" description="Helical" evidence="14">
    <location>
        <begin position="134"/>
        <end position="153"/>
    </location>
</feature>
<dbReference type="GO" id="GO:0016020">
    <property type="term" value="C:membrane"/>
    <property type="evidence" value="ECO:0007669"/>
    <property type="project" value="UniProtKB-SubCell"/>
</dbReference>
<evidence type="ECO:0000256" key="9">
    <source>
        <dbReference type="ARBA" id="ARBA00023136"/>
    </source>
</evidence>
<comment type="pathway">
    <text evidence="2">Lipid metabolism; phospholipid metabolism.</text>
</comment>
<evidence type="ECO:0000256" key="8">
    <source>
        <dbReference type="ARBA" id="ARBA00023098"/>
    </source>
</evidence>
<dbReference type="NCBIfam" id="TIGR00560">
    <property type="entry name" value="pgsA"/>
    <property type="match status" value="1"/>
</dbReference>
<evidence type="ECO:0000256" key="13">
    <source>
        <dbReference type="RuleBase" id="RU003750"/>
    </source>
</evidence>
<evidence type="ECO:0000256" key="14">
    <source>
        <dbReference type="SAM" id="Phobius"/>
    </source>
</evidence>
<dbReference type="PANTHER" id="PTHR14269">
    <property type="entry name" value="CDP-DIACYLGLYCEROL--GLYCEROL-3-PHOSPHATE 3-PHOSPHATIDYLTRANSFERASE-RELATED"/>
    <property type="match status" value="1"/>
</dbReference>
<comment type="subcellular location">
    <subcellularLocation>
        <location evidence="1">Membrane</location>
        <topology evidence="1">Multi-pass membrane protein</topology>
    </subcellularLocation>
</comment>
<organism evidence="15 16">
    <name type="scientific">Nocardia otitidiscaviarum</name>
    <dbReference type="NCBI Taxonomy" id="1823"/>
    <lineage>
        <taxon>Bacteria</taxon>
        <taxon>Bacillati</taxon>
        <taxon>Actinomycetota</taxon>
        <taxon>Actinomycetes</taxon>
        <taxon>Mycobacteriales</taxon>
        <taxon>Nocardiaceae</taxon>
        <taxon>Nocardia</taxon>
    </lineage>
</organism>
<dbReference type="Gene3D" id="1.20.120.1760">
    <property type="match status" value="1"/>
</dbReference>
<keyword evidence="6 14" id="KW-0812">Transmembrane</keyword>
<dbReference type="GO" id="GO:0046474">
    <property type="term" value="P:glycerophospholipid biosynthetic process"/>
    <property type="evidence" value="ECO:0007669"/>
    <property type="project" value="TreeGrafter"/>
</dbReference>
<evidence type="ECO:0000256" key="1">
    <source>
        <dbReference type="ARBA" id="ARBA00004141"/>
    </source>
</evidence>
<dbReference type="AlphaFoldDB" id="A0A378YT44"/>
<dbReference type="InterPro" id="IPR050324">
    <property type="entry name" value="CDP-alcohol_PTase-I"/>
</dbReference>
<dbReference type="PROSITE" id="PS00379">
    <property type="entry name" value="CDP_ALCOHOL_P_TRANSF"/>
    <property type="match status" value="1"/>
</dbReference>
<evidence type="ECO:0000313" key="16">
    <source>
        <dbReference type="Proteomes" id="UP000255467"/>
    </source>
</evidence>
<evidence type="ECO:0000256" key="2">
    <source>
        <dbReference type="ARBA" id="ARBA00005074"/>
    </source>
</evidence>
<dbReference type="Proteomes" id="UP000255467">
    <property type="component" value="Unassembled WGS sequence"/>
</dbReference>
<sequence>MGALVTVQREEGRWAGAGSPHSGFAPAPRPEVGAVEPAAVPLMNVANVLTVLRIAIVPLFLAALFAGGGHDTGWRWAAAALFGIAAVTDRIDGQLARKYGLITDFGKLADPIADKALIGAALVGLSMLGDLPWWITIVIGAREIGITLLRLAVVRRGVIPAGRGGKLKTLVQSVAIAVLLLPLSDGWFTAGMLLMYAAVVLTVATGLDYAVQAARLWFGAPRRTA</sequence>
<evidence type="ECO:0000313" key="15">
    <source>
        <dbReference type="EMBL" id="SUA79720.1"/>
    </source>
</evidence>
<dbReference type="GO" id="GO:0008444">
    <property type="term" value="F:CDP-diacylglycerol-glycerol-3-phosphate 3-phosphatidyltransferase activity"/>
    <property type="evidence" value="ECO:0007669"/>
    <property type="project" value="UniProtKB-UniRule"/>
</dbReference>
<evidence type="ECO:0000256" key="10">
    <source>
        <dbReference type="ARBA" id="ARBA00023209"/>
    </source>
</evidence>
<dbReference type="Pfam" id="PF01066">
    <property type="entry name" value="CDP-OH_P_transf"/>
    <property type="match status" value="1"/>
</dbReference>
<keyword evidence="10" id="KW-0594">Phospholipid biosynthesis</keyword>
<keyword evidence="5 13" id="KW-0808">Transferase</keyword>
<dbReference type="PANTHER" id="PTHR14269:SF52">
    <property type="entry name" value="PHOSPHATIDYLGLYCEROPHOSPHATE SYNTHASE-RELATED"/>
    <property type="match status" value="1"/>
</dbReference>
<proteinExistence type="inferred from homology"/>
<dbReference type="InterPro" id="IPR048254">
    <property type="entry name" value="CDP_ALCOHOL_P_TRANSF_CS"/>
</dbReference>
<accession>A0A378YT44</accession>
<name>A0A378YT44_9NOCA</name>
<gene>
    <name evidence="15" type="primary">pgsA2_1</name>
    <name evidence="15" type="ORF">NCTC1934_03930</name>
</gene>
<keyword evidence="4" id="KW-0444">Lipid biosynthesis</keyword>
<reference evidence="15 16" key="1">
    <citation type="submission" date="2018-06" db="EMBL/GenBank/DDBJ databases">
        <authorList>
            <consortium name="Pathogen Informatics"/>
            <person name="Doyle S."/>
        </authorList>
    </citation>
    <scope>NUCLEOTIDE SEQUENCE [LARGE SCALE GENOMIC DNA]</scope>
    <source>
        <strain evidence="15 16">NCTC1934</strain>
    </source>
</reference>
<keyword evidence="8" id="KW-0443">Lipid metabolism</keyword>
<evidence type="ECO:0000256" key="3">
    <source>
        <dbReference type="ARBA" id="ARBA00010441"/>
    </source>
</evidence>
<dbReference type="InterPro" id="IPR043130">
    <property type="entry name" value="CDP-OH_PTrfase_TM_dom"/>
</dbReference>
<dbReference type="STRING" id="1406858.GCA_000710895_04358"/>
<evidence type="ECO:0000256" key="12">
    <source>
        <dbReference type="NCBIfam" id="TIGR00560"/>
    </source>
</evidence>
<evidence type="ECO:0000256" key="4">
    <source>
        <dbReference type="ARBA" id="ARBA00022516"/>
    </source>
</evidence>
<keyword evidence="16" id="KW-1185">Reference proteome</keyword>
<keyword evidence="9 14" id="KW-0472">Membrane</keyword>
<protein>
    <recommendedName>
        <fullName evidence="12">CDP-diacylglycerol--glycerol-3-phosphate 3-phosphatidyltransferase</fullName>
        <ecNumber evidence="12">2.7.8.5</ecNumber>
    </recommendedName>
</protein>
<dbReference type="InterPro" id="IPR000462">
    <property type="entry name" value="CDP-OH_P_trans"/>
</dbReference>
<feature type="transmembrane region" description="Helical" evidence="14">
    <location>
        <begin position="45"/>
        <end position="67"/>
    </location>
</feature>
<dbReference type="EC" id="2.7.8.5" evidence="12"/>
<dbReference type="EMBL" id="UGRY01000002">
    <property type="protein sequence ID" value="SUA79720.1"/>
    <property type="molecule type" value="Genomic_DNA"/>
</dbReference>
<comment type="similarity">
    <text evidence="3 13">Belongs to the CDP-alcohol phosphatidyltransferase class-I family.</text>
</comment>